<dbReference type="EMBL" id="AP025564">
    <property type="protein sequence ID" value="BDE94813.1"/>
    <property type="molecule type" value="Genomic_DNA"/>
</dbReference>
<feature type="transmembrane region" description="Helical" evidence="5">
    <location>
        <begin position="320"/>
        <end position="340"/>
    </location>
</feature>
<proteinExistence type="predicted"/>
<dbReference type="InterPro" id="IPR016032">
    <property type="entry name" value="Sig_transdc_resp-reg_C-effctor"/>
</dbReference>
<evidence type="ECO:0000256" key="1">
    <source>
        <dbReference type="ARBA" id="ARBA00023015"/>
    </source>
</evidence>
<feature type="transmembrane region" description="Helical" evidence="5">
    <location>
        <begin position="65"/>
        <end position="83"/>
    </location>
</feature>
<gene>
    <name evidence="7" type="ORF">CE91St30_01460</name>
</gene>
<feature type="transmembrane region" description="Helical" evidence="5">
    <location>
        <begin position="188"/>
        <end position="207"/>
    </location>
</feature>
<feature type="transmembrane region" description="Helical" evidence="5">
    <location>
        <begin position="287"/>
        <end position="308"/>
    </location>
</feature>
<dbReference type="PANTHER" id="PTHR44688:SF16">
    <property type="entry name" value="DNA-BINDING TRANSCRIPTIONAL ACTIVATOR DEVR_DOSR"/>
    <property type="match status" value="1"/>
</dbReference>
<feature type="transmembrane region" description="Helical" evidence="5">
    <location>
        <begin position="95"/>
        <end position="113"/>
    </location>
</feature>
<keyword evidence="3" id="KW-0804">Transcription</keyword>
<feature type="compositionally biased region" description="Basic and acidic residues" evidence="4">
    <location>
        <begin position="1"/>
        <end position="11"/>
    </location>
</feature>
<keyword evidence="5" id="KW-1133">Transmembrane helix</keyword>
<feature type="transmembrane region" description="Helical" evidence="5">
    <location>
        <begin position="254"/>
        <end position="275"/>
    </location>
</feature>
<dbReference type="Proteomes" id="UP001320544">
    <property type="component" value="Chromosome"/>
</dbReference>
<keyword evidence="5" id="KW-0812">Transmembrane</keyword>
<evidence type="ECO:0000256" key="4">
    <source>
        <dbReference type="SAM" id="MobiDB-lite"/>
    </source>
</evidence>
<feature type="transmembrane region" description="Helical" evidence="5">
    <location>
        <begin position="125"/>
        <end position="148"/>
    </location>
</feature>
<evidence type="ECO:0000259" key="6">
    <source>
        <dbReference type="PROSITE" id="PS50043"/>
    </source>
</evidence>
<feature type="transmembrane region" description="Helical" evidence="5">
    <location>
        <begin position="213"/>
        <end position="233"/>
    </location>
</feature>
<feature type="transmembrane region" description="Helical" evidence="5">
    <location>
        <begin position="154"/>
        <end position="176"/>
    </location>
</feature>
<evidence type="ECO:0000313" key="8">
    <source>
        <dbReference type="Proteomes" id="UP001320544"/>
    </source>
</evidence>
<dbReference type="PRINTS" id="PR00038">
    <property type="entry name" value="HTHLUXR"/>
</dbReference>
<keyword evidence="5" id="KW-0472">Membrane</keyword>
<name>A0ABM7WF50_9ACTN</name>
<dbReference type="SMART" id="SM00421">
    <property type="entry name" value="HTH_LUXR"/>
    <property type="match status" value="1"/>
</dbReference>
<sequence>MEAKKPKDTPARKTASSVHDTEKRPVSNAPVHTLNQTADDPIDTESKRESEPPSWARYTNIPFRLLGYGVLMGWHFLLIYFSTALEATEPDAYVLLLRQLTLNAALAVTFIGLSLTGRKPNMLKLLLSPLAIAGIAVTGTVATAGIIYAQFCDVAVATVACMAVAGASEGLLLFAWLHFYSETETNYATQYISTSIVIGALAAFFIRHLTVEIAWVCFVTLPAISAGMLAISIRQTPVRSADRGGRGLTDHKGAVRPLVACAANLAVFSAAFGFLQGSVLPDGNPVLAAFTPNAAIGAAAAGAVAMLIYRKMTGRQAPELLRRVSVVVFVAGVIGAIYPWPATKEIAGMAIMAGFMIVDITSLVHVVKVIRSYDIASAFAIGLNRAVEYSAFGVSIAAGALLARTAGADPLYPLYVCGAVTILTLGYVMACMGGGPLDWIASLFPENELVEEHEGTLPPSPMEASAPNAPHDAKPGQLTLGYFRLKCHAVCEQSNLSPRESEVLVLMAKGRNAEYIQNALTISNYTARTHIANVYRKCDVHSLQELIDKVEQTDVENT</sequence>
<feature type="domain" description="HTH luxR-type" evidence="6">
    <location>
        <begin position="489"/>
        <end position="554"/>
    </location>
</feature>
<dbReference type="InterPro" id="IPR000792">
    <property type="entry name" value="Tscrpt_reg_LuxR_C"/>
</dbReference>
<keyword evidence="2" id="KW-0238">DNA-binding</keyword>
<feature type="transmembrane region" description="Helical" evidence="5">
    <location>
        <begin position="387"/>
        <end position="406"/>
    </location>
</feature>
<feature type="transmembrane region" description="Helical" evidence="5">
    <location>
        <begin position="412"/>
        <end position="430"/>
    </location>
</feature>
<protein>
    <recommendedName>
        <fullName evidence="6">HTH luxR-type domain-containing protein</fullName>
    </recommendedName>
</protein>
<dbReference type="SUPFAM" id="SSF46894">
    <property type="entry name" value="C-terminal effector domain of the bipartite response regulators"/>
    <property type="match status" value="1"/>
</dbReference>
<dbReference type="InterPro" id="IPR036388">
    <property type="entry name" value="WH-like_DNA-bd_sf"/>
</dbReference>
<accession>A0ABM7WF50</accession>
<feature type="region of interest" description="Disordered" evidence="4">
    <location>
        <begin position="452"/>
        <end position="471"/>
    </location>
</feature>
<evidence type="ECO:0000313" key="7">
    <source>
        <dbReference type="EMBL" id="BDE94813.1"/>
    </source>
</evidence>
<dbReference type="Gene3D" id="1.10.10.10">
    <property type="entry name" value="Winged helix-like DNA-binding domain superfamily/Winged helix DNA-binding domain"/>
    <property type="match status" value="1"/>
</dbReference>
<dbReference type="RefSeq" id="WP_244411344.1">
    <property type="nucleotide sequence ID" value="NZ_AP025564.1"/>
</dbReference>
<dbReference type="CDD" id="cd06170">
    <property type="entry name" value="LuxR_C_like"/>
    <property type="match status" value="1"/>
</dbReference>
<organism evidence="7 8">
    <name type="scientific">Raoultibacter timonensis</name>
    <dbReference type="NCBI Taxonomy" id="1907662"/>
    <lineage>
        <taxon>Bacteria</taxon>
        <taxon>Bacillati</taxon>
        <taxon>Actinomycetota</taxon>
        <taxon>Coriobacteriia</taxon>
        <taxon>Eggerthellales</taxon>
        <taxon>Eggerthellaceae</taxon>
        <taxon>Raoultibacter</taxon>
    </lineage>
</organism>
<feature type="region of interest" description="Disordered" evidence="4">
    <location>
        <begin position="1"/>
        <end position="53"/>
    </location>
</feature>
<evidence type="ECO:0000256" key="2">
    <source>
        <dbReference type="ARBA" id="ARBA00023125"/>
    </source>
</evidence>
<evidence type="ECO:0000256" key="3">
    <source>
        <dbReference type="ARBA" id="ARBA00023163"/>
    </source>
</evidence>
<keyword evidence="1" id="KW-0805">Transcription regulation</keyword>
<feature type="transmembrane region" description="Helical" evidence="5">
    <location>
        <begin position="346"/>
        <end position="367"/>
    </location>
</feature>
<dbReference type="Pfam" id="PF00196">
    <property type="entry name" value="GerE"/>
    <property type="match status" value="1"/>
</dbReference>
<dbReference type="PANTHER" id="PTHR44688">
    <property type="entry name" value="DNA-BINDING TRANSCRIPTIONAL ACTIVATOR DEVR_DOSR"/>
    <property type="match status" value="1"/>
</dbReference>
<reference evidence="7 8" key="1">
    <citation type="submission" date="2022-01" db="EMBL/GenBank/DDBJ databases">
        <title>Novel bile acid biosynthetic pathways are enriched in the microbiome of centenarians.</title>
        <authorList>
            <person name="Sato Y."/>
            <person name="Atarashi K."/>
            <person name="Plichta R.D."/>
            <person name="Arai Y."/>
            <person name="Sasajima S."/>
            <person name="Kearney M.S."/>
            <person name="Suda W."/>
            <person name="Takeshita K."/>
            <person name="Sasaki T."/>
            <person name="Okamoto S."/>
            <person name="Skelly N.A."/>
            <person name="Okamura Y."/>
            <person name="Vlamakis H."/>
            <person name="Li Y."/>
            <person name="Tanoue T."/>
            <person name="Takei H."/>
            <person name="Nittono H."/>
            <person name="Narushima S."/>
            <person name="Irie J."/>
            <person name="Itoh H."/>
            <person name="Moriya K."/>
            <person name="Sugiura Y."/>
            <person name="Suematsu M."/>
            <person name="Moritoki N."/>
            <person name="Shibata S."/>
            <person name="Littman R.D."/>
            <person name="Fischbach A.M."/>
            <person name="Uwamino Y."/>
            <person name="Inoue T."/>
            <person name="Honda A."/>
            <person name="Hattori M."/>
            <person name="Murai T."/>
            <person name="Xavier J.R."/>
            <person name="Hirose N."/>
            <person name="Honda K."/>
        </authorList>
    </citation>
    <scope>NUCLEOTIDE SEQUENCE [LARGE SCALE GENOMIC DNA]</scope>
    <source>
        <strain evidence="7 8">CE91-St30</strain>
    </source>
</reference>
<dbReference type="PROSITE" id="PS50043">
    <property type="entry name" value="HTH_LUXR_2"/>
    <property type="match status" value="1"/>
</dbReference>
<keyword evidence="8" id="KW-1185">Reference proteome</keyword>
<evidence type="ECO:0000256" key="5">
    <source>
        <dbReference type="SAM" id="Phobius"/>
    </source>
</evidence>